<dbReference type="RefSeq" id="WP_203988241.1">
    <property type="nucleotide sequence ID" value="NZ_BOOU01000053.1"/>
</dbReference>
<organism evidence="9 10">
    <name type="scientific">Sphaerisporangium rufum</name>
    <dbReference type="NCBI Taxonomy" id="1381558"/>
    <lineage>
        <taxon>Bacteria</taxon>
        <taxon>Bacillati</taxon>
        <taxon>Actinomycetota</taxon>
        <taxon>Actinomycetes</taxon>
        <taxon>Streptosporangiales</taxon>
        <taxon>Streptosporangiaceae</taxon>
        <taxon>Sphaerisporangium</taxon>
    </lineage>
</organism>
<dbReference type="InterPro" id="IPR011004">
    <property type="entry name" value="Trimer_LpxA-like_sf"/>
</dbReference>
<dbReference type="SUPFAM" id="SSF55957">
    <property type="entry name" value="Phosphoglucomutase, C-terminal domain"/>
    <property type="match status" value="1"/>
</dbReference>
<dbReference type="InterPro" id="IPR016055">
    <property type="entry name" value="A-D-PHexomutase_a/b/a-I/II/III"/>
</dbReference>
<dbReference type="InterPro" id="IPR036900">
    <property type="entry name" value="A-D-PHexomutase_C_sf"/>
</dbReference>
<proteinExistence type="inferred from homology"/>
<dbReference type="SUPFAM" id="SSF53448">
    <property type="entry name" value="Nucleotide-diphospho-sugar transferases"/>
    <property type="match status" value="1"/>
</dbReference>
<feature type="domain" description="Alpha-D-phosphohexomutase alpha/beta/alpha" evidence="7">
    <location>
        <begin position="652"/>
        <end position="741"/>
    </location>
</feature>
<accession>A0A919V601</accession>
<keyword evidence="10" id="KW-1185">Reference proteome</keyword>
<dbReference type="CDD" id="cd05805">
    <property type="entry name" value="MPG1_transferase"/>
    <property type="match status" value="1"/>
</dbReference>
<dbReference type="Pfam" id="PF02880">
    <property type="entry name" value="PGM_PMM_III"/>
    <property type="match status" value="1"/>
</dbReference>
<feature type="domain" description="Nucleotidyl transferase" evidence="4">
    <location>
        <begin position="2"/>
        <end position="233"/>
    </location>
</feature>
<dbReference type="GO" id="GO:0016868">
    <property type="term" value="F:intramolecular phosphotransferase activity"/>
    <property type="evidence" value="ECO:0007669"/>
    <property type="project" value="InterPro"/>
</dbReference>
<dbReference type="SUPFAM" id="SSF51161">
    <property type="entry name" value="Trimeric LpxA-like enzymes"/>
    <property type="match status" value="1"/>
</dbReference>
<dbReference type="InterPro" id="IPR029044">
    <property type="entry name" value="Nucleotide-diphossugar_trans"/>
</dbReference>
<dbReference type="InterPro" id="IPR050486">
    <property type="entry name" value="Mannose-1P_guanyltransferase"/>
</dbReference>
<evidence type="ECO:0000259" key="8">
    <source>
        <dbReference type="Pfam" id="PF25087"/>
    </source>
</evidence>
<evidence type="ECO:0000259" key="5">
    <source>
        <dbReference type="Pfam" id="PF02878"/>
    </source>
</evidence>
<dbReference type="Proteomes" id="UP000655287">
    <property type="component" value="Unassembled WGS sequence"/>
</dbReference>
<name>A0A919V601_9ACTN</name>
<dbReference type="Gene3D" id="2.160.10.10">
    <property type="entry name" value="Hexapeptide repeat proteins"/>
    <property type="match status" value="1"/>
</dbReference>
<evidence type="ECO:0000259" key="7">
    <source>
        <dbReference type="Pfam" id="PF02880"/>
    </source>
</evidence>
<evidence type="ECO:0000256" key="1">
    <source>
        <dbReference type="ARBA" id="ARBA00007274"/>
    </source>
</evidence>
<dbReference type="CDD" id="cd04181">
    <property type="entry name" value="NTP_transferase"/>
    <property type="match status" value="1"/>
</dbReference>
<dbReference type="InterPro" id="IPR005844">
    <property type="entry name" value="A-D-PHexomutase_a/b/a-I"/>
</dbReference>
<feature type="domain" description="Alpha-D-phosphohexomutase alpha/beta/alpha" evidence="5">
    <location>
        <begin position="383"/>
        <end position="514"/>
    </location>
</feature>
<dbReference type="InterPro" id="IPR005846">
    <property type="entry name" value="A-D-PHexomutase_a/b/a-III"/>
</dbReference>
<reference evidence="9" key="1">
    <citation type="submission" date="2021-01" db="EMBL/GenBank/DDBJ databases">
        <title>Whole genome shotgun sequence of Sphaerisporangium rufum NBRC 109079.</title>
        <authorList>
            <person name="Komaki H."/>
            <person name="Tamura T."/>
        </authorList>
    </citation>
    <scope>NUCLEOTIDE SEQUENCE</scope>
    <source>
        <strain evidence="9">NBRC 109079</strain>
    </source>
</reference>
<dbReference type="AlphaFoldDB" id="A0A919V601"/>
<comment type="similarity">
    <text evidence="2">Belongs to the phosphohexose mutase family.</text>
</comment>
<evidence type="ECO:0000313" key="10">
    <source>
        <dbReference type="Proteomes" id="UP000655287"/>
    </source>
</evidence>
<evidence type="ECO:0000256" key="3">
    <source>
        <dbReference type="ARBA" id="ARBA00022553"/>
    </source>
</evidence>
<protein>
    <submittedName>
        <fullName evidence="9">Mannose-1-phosphate guanyltransferase</fullName>
    </submittedName>
</protein>
<evidence type="ECO:0000259" key="6">
    <source>
        <dbReference type="Pfam" id="PF02879"/>
    </source>
</evidence>
<comment type="caution">
    <text evidence="9">The sequence shown here is derived from an EMBL/GenBank/DDBJ whole genome shotgun (WGS) entry which is preliminary data.</text>
</comment>
<comment type="similarity">
    <text evidence="1">Belongs to the transferase hexapeptide repeat family.</text>
</comment>
<dbReference type="InterPro" id="IPR005845">
    <property type="entry name" value="A-D-PHexomutase_a/b/a-II"/>
</dbReference>
<dbReference type="InterPro" id="IPR005835">
    <property type="entry name" value="NTP_transferase_dom"/>
</dbReference>
<dbReference type="Pfam" id="PF00483">
    <property type="entry name" value="NTP_transferase"/>
    <property type="match status" value="1"/>
</dbReference>
<dbReference type="Pfam" id="PF02879">
    <property type="entry name" value="PGM_PMM_II"/>
    <property type="match status" value="1"/>
</dbReference>
<dbReference type="GO" id="GO:0005975">
    <property type="term" value="P:carbohydrate metabolic process"/>
    <property type="evidence" value="ECO:0007669"/>
    <property type="project" value="InterPro"/>
</dbReference>
<dbReference type="SUPFAM" id="SSF53738">
    <property type="entry name" value="Phosphoglucomutase, first 3 domains"/>
    <property type="match status" value="2"/>
</dbReference>
<evidence type="ECO:0000313" key="9">
    <source>
        <dbReference type="EMBL" id="GII78855.1"/>
    </source>
</evidence>
<dbReference type="Gene3D" id="3.90.550.10">
    <property type="entry name" value="Spore Coat Polysaccharide Biosynthesis Protein SpsA, Chain A"/>
    <property type="match status" value="1"/>
</dbReference>
<sequence length="832" mass="89994">MKAVVMAGGEGTRLRPMTANQPKPLLPVVNRPIMEHVLRLLKRHGFTETVVTVQFLAALVRNYFGDGGELGMRLHYATEEIPLGTAGSVKNAADKLRDERFLVISGDALTDIDLTDMIRFHEENGALVTIGLKRVPNPLEFGIIIVDDHGRVQRFLEKPTWGQVFSDTVNTGVYVMEPEVLDEVAGGVPVDWSADVFPRLLARGAPLYGYVASGYWEDVGTHESYLKAQADALSGRVRLDADGFELSPGVWVAEGASVDPDAVLKGPLYIGGYAKVEAGAELREFTVLGDNVVVKEGAFLHRAVVHDNVYVGSRAHLRGCVIGKNTDVMAGARIEENAIVGDECVIESEAYVTSGVKIYPFKTIEAGAVVNTSVIWESRGQRSLFGQRGVSGLVNVEITPELCVRLASAYATTLKKGVSVVTSRDGSRAARALKRAVISALTASAINVLDLEATPLPVARFHTSKETVSGGIALRTTPGDPQSVDIIFMDENGADLSQNAQRKLERVFSRQEFRRAFPGEIADLTFPARAVEDYTRELLRWVDMSGVRDAEMKVVIDCAGGTAALVLPSLLGRVGVDVLTVNNRLDDASPTETLAERRRDLQRLAELVASSRAAFGVRFDPVGERLSLVDEMGQLISEERAQLVVLDLVAAERRGGRVAVPVTTTRVAEQVCRFHGAQVQWTPTTVDALTAAAADPELIFAADGRGGFIVPEFAPTVDGPAAFLRLLGLVARTRLSLSQIDARIPQARMLKRTVPTPWAAKGAVMRSVVEAADGHRLDTTDGVRVVHDDGWALILPDPAEAVTHLWAEGDDIDVAQALLERWARVVEHAVGT</sequence>
<dbReference type="EMBL" id="BOOU01000053">
    <property type="protein sequence ID" value="GII78855.1"/>
    <property type="molecule type" value="Genomic_DNA"/>
</dbReference>
<dbReference type="Pfam" id="PF25087">
    <property type="entry name" value="GMPPB_C"/>
    <property type="match status" value="1"/>
</dbReference>
<dbReference type="Gene3D" id="3.30.310.50">
    <property type="entry name" value="Alpha-D-phosphohexomutase, C-terminal domain"/>
    <property type="match status" value="1"/>
</dbReference>
<feature type="domain" description="Alpha-D-phosphohexomutase alpha/beta/alpha" evidence="6">
    <location>
        <begin position="532"/>
        <end position="633"/>
    </location>
</feature>
<evidence type="ECO:0000256" key="2">
    <source>
        <dbReference type="ARBA" id="ARBA00010231"/>
    </source>
</evidence>
<dbReference type="PANTHER" id="PTHR22572">
    <property type="entry name" value="SUGAR-1-PHOSPHATE GUANYL TRANSFERASE"/>
    <property type="match status" value="1"/>
</dbReference>
<dbReference type="InterPro" id="IPR056729">
    <property type="entry name" value="GMPPB_C"/>
</dbReference>
<dbReference type="Gene3D" id="3.40.120.10">
    <property type="entry name" value="Alpha-D-Glucose-1,6-Bisphosphate, subunit A, domain 3"/>
    <property type="match status" value="3"/>
</dbReference>
<keyword evidence="3" id="KW-0597">Phosphoprotein</keyword>
<feature type="domain" description="Mannose-1-phosphate guanyltransferase C-terminal" evidence="8">
    <location>
        <begin position="265"/>
        <end position="368"/>
    </location>
</feature>
<evidence type="ECO:0000259" key="4">
    <source>
        <dbReference type="Pfam" id="PF00483"/>
    </source>
</evidence>
<dbReference type="Pfam" id="PF02878">
    <property type="entry name" value="PGM_PMM_I"/>
    <property type="match status" value="1"/>
</dbReference>
<gene>
    <name evidence="9" type="ORF">Sru01_38370</name>
</gene>